<dbReference type="RefSeq" id="WP_071078240.1">
    <property type="nucleotide sequence ID" value="NZ_LFKP01000008.1"/>
</dbReference>
<dbReference type="Proteomes" id="UP000179840">
    <property type="component" value="Unassembled WGS sequence"/>
</dbReference>
<comment type="caution">
    <text evidence="2">The sequence shown here is derived from an EMBL/GenBank/DDBJ whole genome shotgun (WGS) entry which is preliminary data.</text>
</comment>
<organism evidence="2 3">
    <name type="scientific">Janthinobacterium lividum</name>
    <dbReference type="NCBI Taxonomy" id="29581"/>
    <lineage>
        <taxon>Bacteria</taxon>
        <taxon>Pseudomonadati</taxon>
        <taxon>Pseudomonadota</taxon>
        <taxon>Betaproteobacteria</taxon>
        <taxon>Burkholderiales</taxon>
        <taxon>Oxalobacteraceae</taxon>
        <taxon>Janthinobacterium</taxon>
    </lineage>
</organism>
<evidence type="ECO:0000313" key="2">
    <source>
        <dbReference type="EMBL" id="OHV96686.1"/>
    </source>
</evidence>
<sequence length="136" mass="15069">MLATLLLSAAVAATPTPFDAAQLSGSWSDSVNTSSVCEEARHFTRMQLSDDHQRLAIFSDRTWKSKLGETNRFAATVVAETERSLTLRYDNETRLNAAGKLVEWQLIIVAPGVYRWRETGWQEGKVNGVVGIRCAP</sequence>
<feature type="chain" id="PRO_5010229535" evidence="1">
    <location>
        <begin position="21"/>
        <end position="136"/>
    </location>
</feature>
<evidence type="ECO:0000313" key="3">
    <source>
        <dbReference type="Proteomes" id="UP000179840"/>
    </source>
</evidence>
<name>A0A1S1U8S6_9BURK</name>
<feature type="signal peptide" evidence="1">
    <location>
        <begin position="1"/>
        <end position="20"/>
    </location>
</feature>
<keyword evidence="1" id="KW-0732">Signal</keyword>
<protein>
    <submittedName>
        <fullName evidence="2">Uncharacterized protein</fullName>
    </submittedName>
</protein>
<evidence type="ECO:0000256" key="1">
    <source>
        <dbReference type="SAM" id="SignalP"/>
    </source>
</evidence>
<proteinExistence type="predicted"/>
<reference evidence="2 3" key="1">
    <citation type="submission" date="2015-06" db="EMBL/GenBank/DDBJ databases">
        <title>Draft genome sequencing of a biphenyl-degrading bacterium, Janthinobacterium lividum MEG1.</title>
        <authorList>
            <person name="Shimodaira J."/>
            <person name="Hatta T."/>
        </authorList>
    </citation>
    <scope>NUCLEOTIDE SEQUENCE [LARGE SCALE GENOMIC DNA]</scope>
    <source>
        <strain evidence="2 3">MEG1</strain>
    </source>
</reference>
<accession>A0A1S1U8S6</accession>
<dbReference type="EMBL" id="LFKP01000008">
    <property type="protein sequence ID" value="OHV96686.1"/>
    <property type="molecule type" value="Genomic_DNA"/>
</dbReference>
<dbReference type="AlphaFoldDB" id="A0A1S1U8S6"/>
<gene>
    <name evidence="2" type="ORF">AKG95_18520</name>
</gene>